<dbReference type="SUPFAM" id="SSF51905">
    <property type="entry name" value="FAD/NAD(P)-binding domain"/>
    <property type="match status" value="1"/>
</dbReference>
<dbReference type="Pfam" id="PF07992">
    <property type="entry name" value="Pyr_redox_2"/>
    <property type="match status" value="1"/>
</dbReference>
<name>A0A1G7MA97_9BACT</name>
<dbReference type="OrthoDB" id="9806179at2"/>
<dbReference type="Gene3D" id="3.50.50.60">
    <property type="entry name" value="FAD/NAD(P)-binding domain"/>
    <property type="match status" value="2"/>
</dbReference>
<dbReference type="PRINTS" id="PR00469">
    <property type="entry name" value="PNDRDTASEII"/>
</dbReference>
<dbReference type="InterPro" id="IPR050097">
    <property type="entry name" value="Ferredoxin-NADP_redctase_2"/>
</dbReference>
<evidence type="ECO:0000313" key="5">
    <source>
        <dbReference type="Proteomes" id="UP000198748"/>
    </source>
</evidence>
<keyword evidence="1" id="KW-0285">Flavoprotein</keyword>
<evidence type="ECO:0000256" key="1">
    <source>
        <dbReference type="ARBA" id="ARBA00022630"/>
    </source>
</evidence>
<sequence>MDTTYADVIIIGGSYAGLAAAMALGRASKQVLIIDNGRPCNRQTPYSHNFLTQDGRKPVEISQLGRAQVSAYPTVSFISELANGATRRSDGFEVRTQSGARFISKALIFATGIQDTFPDIYGFSACWGISVLHCPFCHGYEVKNQVTGIIGSGSHAYDFARLISNWTNDLTLFTNGPSGLTDQQARQLADHQIQIIEKPISRLDHTDGSVEAIVFADGPAAPLKVAYALVPFTQTSLIPESLGCVLTSDGYIQVDAYQQTNVDGIYACGDNSGRMRTVANAVATGTTAGMVVSKRLIMEEFDTKSAFP</sequence>
<dbReference type="GO" id="GO:0016491">
    <property type="term" value="F:oxidoreductase activity"/>
    <property type="evidence" value="ECO:0007669"/>
    <property type="project" value="UniProtKB-KW"/>
</dbReference>
<gene>
    <name evidence="4" type="ORF">SAMN04487996_111204</name>
</gene>
<feature type="domain" description="FAD/NAD(P)-binding" evidence="3">
    <location>
        <begin position="7"/>
        <end position="285"/>
    </location>
</feature>
<reference evidence="5" key="1">
    <citation type="submission" date="2016-10" db="EMBL/GenBank/DDBJ databases">
        <authorList>
            <person name="Varghese N."/>
            <person name="Submissions S."/>
        </authorList>
    </citation>
    <scope>NUCLEOTIDE SEQUENCE [LARGE SCALE GENOMIC DNA]</scope>
    <source>
        <strain evidence="5">DSM 25329</strain>
    </source>
</reference>
<dbReference type="InterPro" id="IPR036188">
    <property type="entry name" value="FAD/NAD-bd_sf"/>
</dbReference>
<proteinExistence type="predicted"/>
<dbReference type="PANTHER" id="PTHR48105">
    <property type="entry name" value="THIOREDOXIN REDUCTASE 1-RELATED-RELATED"/>
    <property type="match status" value="1"/>
</dbReference>
<organism evidence="4 5">
    <name type="scientific">Dyadobacter soli</name>
    <dbReference type="NCBI Taxonomy" id="659014"/>
    <lineage>
        <taxon>Bacteria</taxon>
        <taxon>Pseudomonadati</taxon>
        <taxon>Bacteroidota</taxon>
        <taxon>Cytophagia</taxon>
        <taxon>Cytophagales</taxon>
        <taxon>Spirosomataceae</taxon>
        <taxon>Dyadobacter</taxon>
    </lineage>
</organism>
<keyword evidence="5" id="KW-1185">Reference proteome</keyword>
<protein>
    <submittedName>
        <fullName evidence="4">Thioredoxin reductase</fullName>
    </submittedName>
</protein>
<keyword evidence="2" id="KW-0560">Oxidoreductase</keyword>
<evidence type="ECO:0000256" key="2">
    <source>
        <dbReference type="ARBA" id="ARBA00023002"/>
    </source>
</evidence>
<dbReference type="EMBL" id="FNAN01000011">
    <property type="protein sequence ID" value="SDF58641.1"/>
    <property type="molecule type" value="Genomic_DNA"/>
</dbReference>
<accession>A0A1G7MA97</accession>
<dbReference type="Proteomes" id="UP000198748">
    <property type="component" value="Unassembled WGS sequence"/>
</dbReference>
<evidence type="ECO:0000313" key="4">
    <source>
        <dbReference type="EMBL" id="SDF58641.1"/>
    </source>
</evidence>
<dbReference type="RefSeq" id="WP_090153544.1">
    <property type="nucleotide sequence ID" value="NZ_FNAN01000011.1"/>
</dbReference>
<dbReference type="AlphaFoldDB" id="A0A1G7MA97"/>
<dbReference type="PRINTS" id="PR00368">
    <property type="entry name" value="FADPNR"/>
</dbReference>
<dbReference type="InterPro" id="IPR023753">
    <property type="entry name" value="FAD/NAD-binding_dom"/>
</dbReference>
<evidence type="ECO:0000259" key="3">
    <source>
        <dbReference type="Pfam" id="PF07992"/>
    </source>
</evidence>
<dbReference type="STRING" id="659014.SAMN04487996_111204"/>